<organism evidence="1 2">
    <name type="scientific">Ancylostoma ceylanicum</name>
    <dbReference type="NCBI Taxonomy" id="53326"/>
    <lineage>
        <taxon>Eukaryota</taxon>
        <taxon>Metazoa</taxon>
        <taxon>Ecdysozoa</taxon>
        <taxon>Nematoda</taxon>
        <taxon>Chromadorea</taxon>
        <taxon>Rhabditida</taxon>
        <taxon>Rhabditina</taxon>
        <taxon>Rhabditomorpha</taxon>
        <taxon>Strongyloidea</taxon>
        <taxon>Ancylostomatidae</taxon>
        <taxon>Ancylostomatinae</taxon>
        <taxon>Ancylostoma</taxon>
    </lineage>
</organism>
<keyword evidence="2" id="KW-1185">Reference proteome</keyword>
<gene>
    <name evidence="1" type="primary">Acey_s0195.g1481</name>
    <name evidence="1" type="ORF">Y032_0195g1481</name>
</gene>
<name>A0A016SPM7_9BILA</name>
<dbReference type="AlphaFoldDB" id="A0A016SPM7"/>
<evidence type="ECO:0000313" key="1">
    <source>
        <dbReference type="EMBL" id="EYB92322.1"/>
    </source>
</evidence>
<protein>
    <submittedName>
        <fullName evidence="1">Uncharacterized protein</fullName>
    </submittedName>
</protein>
<proteinExistence type="predicted"/>
<dbReference type="EMBL" id="JARK01001531">
    <property type="protein sequence ID" value="EYB92322.1"/>
    <property type="molecule type" value="Genomic_DNA"/>
</dbReference>
<comment type="caution">
    <text evidence="1">The sequence shown here is derived from an EMBL/GenBank/DDBJ whole genome shotgun (WGS) entry which is preliminary data.</text>
</comment>
<accession>A0A016SPM7</accession>
<evidence type="ECO:0000313" key="2">
    <source>
        <dbReference type="Proteomes" id="UP000024635"/>
    </source>
</evidence>
<sequence length="107" mass="12672">MGGVGSALIRRMPETYLFYNLYLLYLRFILLHFELAKSWETLNCPYAVGLSKENIWLDDLMRYLLQGAQIDAVRYMSTVFPWRVLTEERQIENCAYASWLLPTFFTT</sequence>
<dbReference type="Proteomes" id="UP000024635">
    <property type="component" value="Unassembled WGS sequence"/>
</dbReference>
<reference evidence="2" key="1">
    <citation type="journal article" date="2015" name="Nat. Genet.">
        <title>The genome and transcriptome of the zoonotic hookworm Ancylostoma ceylanicum identify infection-specific gene families.</title>
        <authorList>
            <person name="Schwarz E.M."/>
            <person name="Hu Y."/>
            <person name="Antoshechkin I."/>
            <person name="Miller M.M."/>
            <person name="Sternberg P.W."/>
            <person name="Aroian R.V."/>
        </authorList>
    </citation>
    <scope>NUCLEOTIDE SEQUENCE</scope>
    <source>
        <strain evidence="2">HY135</strain>
    </source>
</reference>